<feature type="domain" description="Fibronectin type-III" evidence="1">
    <location>
        <begin position="393"/>
        <end position="560"/>
    </location>
</feature>
<reference evidence="2 3" key="1">
    <citation type="submission" date="2018-08" db="EMBL/GenBank/DDBJ databases">
        <title>Sequencing the genomes of 1000 actinobacteria strains.</title>
        <authorList>
            <person name="Klenk H.-P."/>
        </authorList>
    </citation>
    <scope>NUCLEOTIDE SEQUENCE [LARGE SCALE GENOMIC DNA]</scope>
    <source>
        <strain evidence="2 3">DSM 43927</strain>
    </source>
</reference>
<dbReference type="RefSeq" id="WP_116022726.1">
    <property type="nucleotide sequence ID" value="NZ_QTTT01000001.1"/>
</dbReference>
<dbReference type="InterPro" id="IPR003961">
    <property type="entry name" value="FN3_dom"/>
</dbReference>
<accession>A0A3D9T038</accession>
<organism evidence="2 3">
    <name type="scientific">Thermomonospora umbrina</name>
    <dbReference type="NCBI Taxonomy" id="111806"/>
    <lineage>
        <taxon>Bacteria</taxon>
        <taxon>Bacillati</taxon>
        <taxon>Actinomycetota</taxon>
        <taxon>Actinomycetes</taxon>
        <taxon>Streptosporangiales</taxon>
        <taxon>Thermomonosporaceae</taxon>
        <taxon>Thermomonospora</taxon>
    </lineage>
</organism>
<sequence>MTLDKAAYERAVLAPAADAGGTPPADLLVRYGLAGARRPGEAAFAAHLAEVERLWRAAGVRSRRFRPLTDALLAAHAELAETGRLTWDHFVAIHGEHEQKAKKWVGAQIRALAEAVPCVSAAMARRLADRSDGVLTESQVRDQLVAAGLQIVDSLWRIPDAPAGGRGLRDALRTLGLDLSADVVFGKDERQRGFHLRGGFRLDSGESLTAETIDRRRRVSSGRSYSDARKVASDTVLTVLEKSARENALEDLLLWEAAELLRGSVEDRAPLPLVIGEAVTLGLAEAEAQLLALSLLEQRGPLSQGGGAAVDAEAALADGRLREAERLRGSLGDEHVELAARIDRASAEVADVIADAMRELASGRTEEAAALLDEALRRAVDDDALPGRLAAIPPPPATEVRAGADGGVVAVSWTPAIVRAGRIAYRVVRTAGRPATAASAGHAVAETGGNDARDPAPPAATDLYYTVFGRRDEGTWSPPSAGAVVRCLPEVTDVRLTADEHTVRGTWTVHRDAAEVEVVRLDDDRRIAAAREGFTDTDVTPGTIYRYRIRVVYRPPAGGRETTRGIEAEMAPETAPREVADLSVAAEGRDGARIVWTAVEGGKVVIRTGHVAPPWTPGDPMTVAEAERYGTEVTGTPVPLDDGRFAMTVPLDGADRRYFAAVTVGGGEAIGGPYASIRAVAPVRELTVRRFGGRVRLSWIWPDGAVSAMVRWVPRGRPAAPPVELGRQAYLDNGGYDLDAGSSAGRVEVRAVTRDAEGVVEAPSVRASIPAAGQKVTYEFRRRRRLFGRDRAVLRLTVEADTLVPPLDVVHGTGHTRPLRRDQGEIVHSTPSQRITPSVPCEVEFDVPSGRRSWLVCFGPDDGSVILNRLRGNW</sequence>
<protein>
    <recommendedName>
        <fullName evidence="1">Fibronectin type-III domain-containing protein</fullName>
    </recommendedName>
</protein>
<dbReference type="Proteomes" id="UP000256661">
    <property type="component" value="Unassembled WGS sequence"/>
</dbReference>
<dbReference type="Pfam" id="PF25833">
    <property type="entry name" value="Fn3_SaeA_3rd"/>
    <property type="match status" value="1"/>
</dbReference>
<name>A0A3D9T038_9ACTN</name>
<evidence type="ECO:0000313" key="2">
    <source>
        <dbReference type="EMBL" id="REE97201.1"/>
    </source>
</evidence>
<keyword evidence="3" id="KW-1185">Reference proteome</keyword>
<evidence type="ECO:0000313" key="3">
    <source>
        <dbReference type="Proteomes" id="UP000256661"/>
    </source>
</evidence>
<gene>
    <name evidence="2" type="ORF">DFJ69_2663</name>
</gene>
<proteinExistence type="predicted"/>
<evidence type="ECO:0000259" key="1">
    <source>
        <dbReference type="SMART" id="SM00060"/>
    </source>
</evidence>
<comment type="caution">
    <text evidence="2">The sequence shown here is derived from an EMBL/GenBank/DDBJ whole genome shotgun (WGS) entry which is preliminary data.</text>
</comment>
<dbReference type="EMBL" id="QTTT01000001">
    <property type="protein sequence ID" value="REE97201.1"/>
    <property type="molecule type" value="Genomic_DNA"/>
</dbReference>
<dbReference type="InterPro" id="IPR058692">
    <property type="entry name" value="Fn3_SaeA_2nd"/>
</dbReference>
<dbReference type="OrthoDB" id="5506232at2"/>
<dbReference type="SMART" id="SM00060">
    <property type="entry name" value="FN3"/>
    <property type="match status" value="1"/>
</dbReference>
<dbReference type="AlphaFoldDB" id="A0A3D9T038"/>